<reference evidence="5" key="1">
    <citation type="submission" date="2022-10" db="EMBL/GenBank/DDBJ databases">
        <title>Gaoshiqiia sediminis gen. nov., sp. nov., isolated from coastal sediment.</title>
        <authorList>
            <person name="Yu W.X."/>
            <person name="Mu D.S."/>
            <person name="Du J.Z."/>
            <person name="Liang Y.Q."/>
        </authorList>
    </citation>
    <scope>NUCLEOTIDE SEQUENCE</scope>
    <source>
        <strain evidence="5">A06</strain>
    </source>
</reference>
<evidence type="ECO:0000256" key="1">
    <source>
        <dbReference type="ARBA" id="ARBA00022723"/>
    </source>
</evidence>
<keyword evidence="6" id="KW-1185">Reference proteome</keyword>
<dbReference type="PANTHER" id="PTHR43255">
    <property type="entry name" value="IRON-SULFUR-BINDING OXIDOREDUCTASE FADF-RELATED-RELATED"/>
    <property type="match status" value="1"/>
</dbReference>
<comment type="caution">
    <text evidence="5">The sequence shown here is derived from an EMBL/GenBank/DDBJ whole genome shotgun (WGS) entry which is preliminary data.</text>
</comment>
<dbReference type="InterPro" id="IPR051460">
    <property type="entry name" value="HdrC_iron-sulfur_subunit"/>
</dbReference>
<gene>
    <name evidence="5" type="ORF">N2K84_12810</name>
</gene>
<dbReference type="PANTHER" id="PTHR43255:SF2">
    <property type="entry name" value="HETERODISULFIDE REDUCTASE RELATED PROTEIN"/>
    <property type="match status" value="1"/>
</dbReference>
<dbReference type="Gene3D" id="1.10.1060.10">
    <property type="entry name" value="Alpha-helical ferredoxin"/>
    <property type="match status" value="1"/>
</dbReference>
<accession>A0AA42CAD6</accession>
<sequence>MNAFGFKLIEPRSIDFDQFDGRLLNEILEKEPSFKICLSCGGCTATCNAGTLIDFNIRKMNLLLRRGEITGLAREIDKCMLCGKCMLVCPRGINIRNVIMLLKKGLVQYRNENI</sequence>
<dbReference type="PROSITE" id="PS51379">
    <property type="entry name" value="4FE4S_FER_2"/>
    <property type="match status" value="1"/>
</dbReference>
<dbReference type="SUPFAM" id="SSF46548">
    <property type="entry name" value="alpha-helical ferredoxin"/>
    <property type="match status" value="1"/>
</dbReference>
<evidence type="ECO:0000256" key="3">
    <source>
        <dbReference type="ARBA" id="ARBA00023014"/>
    </source>
</evidence>
<dbReference type="GO" id="GO:0046872">
    <property type="term" value="F:metal ion binding"/>
    <property type="evidence" value="ECO:0007669"/>
    <property type="project" value="UniProtKB-KW"/>
</dbReference>
<dbReference type="GO" id="GO:0005886">
    <property type="term" value="C:plasma membrane"/>
    <property type="evidence" value="ECO:0007669"/>
    <property type="project" value="TreeGrafter"/>
</dbReference>
<dbReference type="GO" id="GO:0051536">
    <property type="term" value="F:iron-sulfur cluster binding"/>
    <property type="evidence" value="ECO:0007669"/>
    <property type="project" value="UniProtKB-KW"/>
</dbReference>
<proteinExistence type="predicted"/>
<dbReference type="InterPro" id="IPR017896">
    <property type="entry name" value="4Fe4S_Fe-S-bd"/>
</dbReference>
<organism evidence="5 6">
    <name type="scientific">Gaoshiqia sediminis</name>
    <dbReference type="NCBI Taxonomy" id="2986998"/>
    <lineage>
        <taxon>Bacteria</taxon>
        <taxon>Pseudomonadati</taxon>
        <taxon>Bacteroidota</taxon>
        <taxon>Bacteroidia</taxon>
        <taxon>Marinilabiliales</taxon>
        <taxon>Prolixibacteraceae</taxon>
        <taxon>Gaoshiqia</taxon>
    </lineage>
</organism>
<evidence type="ECO:0000259" key="4">
    <source>
        <dbReference type="PROSITE" id="PS51379"/>
    </source>
</evidence>
<keyword evidence="2" id="KW-0408">Iron</keyword>
<dbReference type="AlphaFoldDB" id="A0AA42CAD6"/>
<evidence type="ECO:0000313" key="6">
    <source>
        <dbReference type="Proteomes" id="UP001163821"/>
    </source>
</evidence>
<dbReference type="EMBL" id="JAPAAF010000019">
    <property type="protein sequence ID" value="MCW0483617.1"/>
    <property type="molecule type" value="Genomic_DNA"/>
</dbReference>
<evidence type="ECO:0000313" key="5">
    <source>
        <dbReference type="EMBL" id="MCW0483617.1"/>
    </source>
</evidence>
<dbReference type="PROSITE" id="PS00198">
    <property type="entry name" value="4FE4S_FER_1"/>
    <property type="match status" value="1"/>
</dbReference>
<evidence type="ECO:0000256" key="2">
    <source>
        <dbReference type="ARBA" id="ARBA00023004"/>
    </source>
</evidence>
<dbReference type="InterPro" id="IPR009051">
    <property type="entry name" value="Helical_ferredxn"/>
</dbReference>
<feature type="domain" description="4Fe-4S ferredoxin-type" evidence="4">
    <location>
        <begin position="70"/>
        <end position="98"/>
    </location>
</feature>
<dbReference type="Pfam" id="PF13187">
    <property type="entry name" value="Fer4_9"/>
    <property type="match status" value="1"/>
</dbReference>
<keyword evidence="1" id="KW-0479">Metal-binding</keyword>
<dbReference type="Proteomes" id="UP001163821">
    <property type="component" value="Unassembled WGS sequence"/>
</dbReference>
<dbReference type="InterPro" id="IPR017900">
    <property type="entry name" value="4Fe4S_Fe_S_CS"/>
</dbReference>
<name>A0AA42CAD6_9BACT</name>
<dbReference type="RefSeq" id="WP_282592219.1">
    <property type="nucleotide sequence ID" value="NZ_JAPAAF010000019.1"/>
</dbReference>
<keyword evidence="3" id="KW-0411">Iron-sulfur</keyword>
<protein>
    <submittedName>
        <fullName evidence="5">4Fe-4S dicluster domain-containing protein</fullName>
    </submittedName>
</protein>